<reference evidence="1 2" key="1">
    <citation type="journal article" date="2018" name="BMC Genomics">
        <title>Genomic comparison of Trypanosoma conorhini and Trypanosoma rangeli to Trypanosoma cruzi strains of high and low virulence.</title>
        <authorList>
            <person name="Bradwell K.R."/>
            <person name="Koparde V.N."/>
            <person name="Matveyev A.V."/>
            <person name="Serrano M.G."/>
            <person name="Alves J.M."/>
            <person name="Parikh H."/>
            <person name="Huang B."/>
            <person name="Lee V."/>
            <person name="Espinosa-Alvarez O."/>
            <person name="Ortiz P.A."/>
            <person name="Costa-Martins A.G."/>
            <person name="Teixeira M.M."/>
            <person name="Buck G.A."/>
        </authorList>
    </citation>
    <scope>NUCLEOTIDE SEQUENCE [LARGE SCALE GENOMIC DNA]</scope>
    <source>
        <strain evidence="1 2">025E</strain>
    </source>
</reference>
<accession>A0A3R7N561</accession>
<dbReference type="EMBL" id="MKKU01000429">
    <property type="protein sequence ID" value="RNF12955.1"/>
    <property type="molecule type" value="Genomic_DNA"/>
</dbReference>
<keyword evidence="2" id="KW-1185">Reference proteome</keyword>
<organism evidence="1 2">
    <name type="scientific">Trypanosoma conorhini</name>
    <dbReference type="NCBI Taxonomy" id="83891"/>
    <lineage>
        <taxon>Eukaryota</taxon>
        <taxon>Discoba</taxon>
        <taxon>Euglenozoa</taxon>
        <taxon>Kinetoplastea</taxon>
        <taxon>Metakinetoplastina</taxon>
        <taxon>Trypanosomatida</taxon>
        <taxon>Trypanosomatidae</taxon>
        <taxon>Trypanosoma</taxon>
    </lineage>
</organism>
<protein>
    <submittedName>
        <fullName evidence="1">Uncharacterized protein</fullName>
    </submittedName>
</protein>
<evidence type="ECO:0000313" key="2">
    <source>
        <dbReference type="Proteomes" id="UP000284403"/>
    </source>
</evidence>
<proteinExistence type="predicted"/>
<dbReference type="GeneID" id="40320012"/>
<dbReference type="AlphaFoldDB" id="A0A3R7N561"/>
<name>A0A3R7N561_9TRYP</name>
<gene>
    <name evidence="1" type="ORF">Tco025E_06401</name>
</gene>
<comment type="caution">
    <text evidence="1">The sequence shown here is derived from an EMBL/GenBank/DDBJ whole genome shotgun (WGS) entry which is preliminary data.</text>
</comment>
<dbReference type="OrthoDB" id="243037at2759"/>
<dbReference type="RefSeq" id="XP_029226635.1">
    <property type="nucleotide sequence ID" value="XM_029373278.1"/>
</dbReference>
<feature type="non-terminal residue" evidence="1">
    <location>
        <position position="1"/>
    </location>
</feature>
<sequence>FAALPPPPCCLGACAAPTGPPRQTPLVCVLVRAGAPPALPLPLRVRITTHIQAGKQAGSSAPLGHCSGANLHVATAAQCAAVRSPAAGREGNGREGEWTVWLTLSFLAGWQRAAGGRVPSEAPCPAHGVCVSVCGQRGGCSPWVSCDLSLSLYCAAVSVQPSGERLTAGQQVLAPHPAVRTVSSSPHDSSFPPILLSPSIPVPAALFCRRLARRPTCWQHALQTAVAMPVRVLVTLPPMDGPAVTEAALAEQVLDEFTAARRAGSAEELPCSVSSLRLQQATRQRYPVAYERLVFEGRWRGKWHRFAEEVVGLHCFLYMPLDYAEACGLWAHTAPNELRCCLVGEDLRVVRQADEDMGARLRERLLHKGALHRFCDAALRAAQADAGAGGAGRARWRAPPLAPALRGLAKGAPYSGCGGGAVGRLRRGAAREVAGMLVAEDSQARHVGVSRLRRHVAQCLETWVPADSVARTEKGRFMAALG</sequence>
<dbReference type="Proteomes" id="UP000284403">
    <property type="component" value="Unassembled WGS sequence"/>
</dbReference>
<evidence type="ECO:0000313" key="1">
    <source>
        <dbReference type="EMBL" id="RNF12955.1"/>
    </source>
</evidence>